<reference evidence="1" key="2">
    <citation type="submission" date="2023-05" db="EMBL/GenBank/DDBJ databases">
        <authorList>
            <person name="Fouks B."/>
        </authorList>
    </citation>
    <scope>NUCLEOTIDE SEQUENCE</scope>
    <source>
        <strain evidence="1">Stay&amp;Tobe</strain>
        <tissue evidence="1">Testes</tissue>
    </source>
</reference>
<reference evidence="1" key="1">
    <citation type="journal article" date="2023" name="IScience">
        <title>Live-bearing cockroach genome reveals convergent evolutionary mechanisms linked to viviparity in insects and beyond.</title>
        <authorList>
            <person name="Fouks B."/>
            <person name="Harrison M.C."/>
            <person name="Mikhailova A.A."/>
            <person name="Marchal E."/>
            <person name="English S."/>
            <person name="Carruthers M."/>
            <person name="Jennings E.C."/>
            <person name="Chiamaka E.L."/>
            <person name="Frigard R.A."/>
            <person name="Pippel M."/>
            <person name="Attardo G.M."/>
            <person name="Benoit J.B."/>
            <person name="Bornberg-Bauer E."/>
            <person name="Tobe S.S."/>
        </authorList>
    </citation>
    <scope>NUCLEOTIDE SEQUENCE</scope>
    <source>
        <strain evidence="1">Stay&amp;Tobe</strain>
    </source>
</reference>
<proteinExistence type="predicted"/>
<dbReference type="Proteomes" id="UP001233999">
    <property type="component" value="Unassembled WGS sequence"/>
</dbReference>
<organism evidence="1 2">
    <name type="scientific">Diploptera punctata</name>
    <name type="common">Pacific beetle cockroach</name>
    <dbReference type="NCBI Taxonomy" id="6984"/>
    <lineage>
        <taxon>Eukaryota</taxon>
        <taxon>Metazoa</taxon>
        <taxon>Ecdysozoa</taxon>
        <taxon>Arthropoda</taxon>
        <taxon>Hexapoda</taxon>
        <taxon>Insecta</taxon>
        <taxon>Pterygota</taxon>
        <taxon>Neoptera</taxon>
        <taxon>Polyneoptera</taxon>
        <taxon>Dictyoptera</taxon>
        <taxon>Blattodea</taxon>
        <taxon>Blaberoidea</taxon>
        <taxon>Blaberidae</taxon>
        <taxon>Diplopterinae</taxon>
        <taxon>Diploptera</taxon>
    </lineage>
</organism>
<evidence type="ECO:0000313" key="2">
    <source>
        <dbReference type="Proteomes" id="UP001233999"/>
    </source>
</evidence>
<keyword evidence="2" id="KW-1185">Reference proteome</keyword>
<dbReference type="EMBL" id="JASPKZ010008367">
    <property type="protein sequence ID" value="KAJ9579923.1"/>
    <property type="molecule type" value="Genomic_DNA"/>
</dbReference>
<name>A0AAD7ZHC0_DIPPU</name>
<feature type="non-terminal residue" evidence="1">
    <location>
        <position position="99"/>
    </location>
</feature>
<gene>
    <name evidence="1" type="ORF">L9F63_004396</name>
</gene>
<evidence type="ECO:0000313" key="1">
    <source>
        <dbReference type="EMBL" id="KAJ9579923.1"/>
    </source>
</evidence>
<comment type="caution">
    <text evidence="1">The sequence shown here is derived from an EMBL/GenBank/DDBJ whole genome shotgun (WGS) entry which is preliminary data.</text>
</comment>
<dbReference type="AlphaFoldDB" id="A0AAD7ZHC0"/>
<feature type="non-terminal residue" evidence="1">
    <location>
        <position position="1"/>
    </location>
</feature>
<accession>A0AAD7ZHC0</accession>
<protein>
    <submittedName>
        <fullName evidence="1">Uncharacterized protein</fullName>
    </submittedName>
</protein>
<sequence length="99" mass="11751">RLSYILCIKFSSHHEKGFKKRGKDVLKGFIFSVHIEKEMFQKLFSVFQQEWKVAVIYLSVIAIQTNIAMSSAEVTNIHTRKFQKYQEHFTTFTDEFVIK</sequence>